<organism evidence="1 2">
    <name type="scientific">Bacillus benzoevorans</name>
    <dbReference type="NCBI Taxonomy" id="1456"/>
    <lineage>
        <taxon>Bacteria</taxon>
        <taxon>Bacillati</taxon>
        <taxon>Bacillota</taxon>
        <taxon>Bacilli</taxon>
        <taxon>Bacillales</taxon>
        <taxon>Bacillaceae</taxon>
        <taxon>Bacillus</taxon>
    </lineage>
</organism>
<dbReference type="AlphaFoldDB" id="A0A7X0HPM0"/>
<proteinExistence type="predicted"/>
<evidence type="ECO:0000313" key="2">
    <source>
        <dbReference type="Proteomes" id="UP000531594"/>
    </source>
</evidence>
<reference evidence="1 2" key="1">
    <citation type="submission" date="2020-08" db="EMBL/GenBank/DDBJ databases">
        <title>Genomic Encyclopedia of Type Strains, Phase IV (KMG-IV): sequencing the most valuable type-strain genomes for metagenomic binning, comparative biology and taxonomic classification.</title>
        <authorList>
            <person name="Goeker M."/>
        </authorList>
    </citation>
    <scope>NUCLEOTIDE SEQUENCE [LARGE SCALE GENOMIC DNA]</scope>
    <source>
        <strain evidence="1 2">DSM 5391</strain>
    </source>
</reference>
<accession>A0A7X0HPM0</accession>
<dbReference type="Proteomes" id="UP000531594">
    <property type="component" value="Unassembled WGS sequence"/>
</dbReference>
<protein>
    <submittedName>
        <fullName evidence="1">Uncharacterized protein</fullName>
    </submittedName>
</protein>
<keyword evidence="2" id="KW-1185">Reference proteome</keyword>
<comment type="caution">
    <text evidence="1">The sequence shown here is derived from an EMBL/GenBank/DDBJ whole genome shotgun (WGS) entry which is preliminary data.</text>
</comment>
<dbReference type="EMBL" id="JACHGK010000002">
    <property type="protein sequence ID" value="MBB6444528.1"/>
    <property type="molecule type" value="Genomic_DNA"/>
</dbReference>
<evidence type="ECO:0000313" key="1">
    <source>
        <dbReference type="EMBL" id="MBB6444528.1"/>
    </source>
</evidence>
<sequence length="124" mass="14526">MEDKYINGVLLGKDENEFFIKYNDLPTPLHRAAFMVLYPVLTSSKYLSNEEIEEQVYSIFGEMLSGDNIRQIFSRRNKRIPFLEHIIEEGTVQSESGRIKSTRRLNPKLSFTIIYRADENLFLS</sequence>
<gene>
    <name evidence="1" type="ORF">HNR53_001136</name>
</gene>
<name>A0A7X0HPM0_9BACI</name>
<dbReference type="RefSeq" id="WP_184523648.1">
    <property type="nucleotide sequence ID" value="NZ_JACHGK010000002.1"/>
</dbReference>